<dbReference type="EMBL" id="CP081864">
    <property type="protein sequence ID" value="QZN94265.1"/>
    <property type="molecule type" value="Genomic_DNA"/>
</dbReference>
<dbReference type="Pfam" id="PF11162">
    <property type="entry name" value="DUF2946"/>
    <property type="match status" value="1"/>
</dbReference>
<name>A0ABX9AMN0_9ENTR</name>
<protein>
    <submittedName>
        <fullName evidence="1">DUF2946 domain-containing protein</fullName>
    </submittedName>
</protein>
<accession>A0ABX9AMN0</accession>
<dbReference type="InterPro" id="IPR021333">
    <property type="entry name" value="DUF2946"/>
</dbReference>
<keyword evidence="2" id="KW-1185">Reference proteome</keyword>
<evidence type="ECO:0000313" key="2">
    <source>
        <dbReference type="Proteomes" id="UP000825886"/>
    </source>
</evidence>
<evidence type="ECO:0000313" key="1">
    <source>
        <dbReference type="EMBL" id="QZN94265.1"/>
    </source>
</evidence>
<organism evidence="1 2">
    <name type="scientific">Symbiopectobacterium purcellii</name>
    <dbReference type="NCBI Taxonomy" id="2871826"/>
    <lineage>
        <taxon>Bacteria</taxon>
        <taxon>Pseudomonadati</taxon>
        <taxon>Pseudomonadota</taxon>
        <taxon>Gammaproteobacteria</taxon>
        <taxon>Enterobacterales</taxon>
        <taxon>Enterobacteriaceae</taxon>
    </lineage>
</organism>
<gene>
    <name evidence="1" type="ORF">K6K13_12885</name>
</gene>
<proteinExistence type="predicted"/>
<sequence>MNALRHNKIATTLSLFALLMIFIAPIVSQALMRHDYTPPTLTQHHHSHSKPATPLPLSSGVTIGHDACGYCGLLSHHPALFPDNSSPLDPRFITQSTVNEPRPRHNIVTECYRIQSPRAPPTVI</sequence>
<reference evidence="1 2" key="1">
    <citation type="submission" date="2021-08" db="EMBL/GenBank/DDBJ databases">
        <title>Culture and genomic analysis of Symbiopectobacterium purcellii sp. nov. gen. nov., isolated from the leafhopper Empoasca decipiens.</title>
        <authorList>
            <person name="Nadal-Jimenez P."/>
            <person name="Siozios S."/>
            <person name="Halliday N."/>
            <person name="Camara M."/>
            <person name="Hurst G.D.D."/>
        </authorList>
    </citation>
    <scope>NUCLEOTIDE SEQUENCE [LARGE SCALE GENOMIC DNA]</scope>
    <source>
        <strain evidence="1 2">SyEd1</strain>
    </source>
</reference>
<dbReference type="Proteomes" id="UP000825886">
    <property type="component" value="Chromosome"/>
</dbReference>
<dbReference type="RefSeq" id="WP_222157390.1">
    <property type="nucleotide sequence ID" value="NZ_CP081864.1"/>
</dbReference>